<gene>
    <name evidence="2" type="ORF">GCM10022236_40660</name>
</gene>
<feature type="region of interest" description="Disordered" evidence="1">
    <location>
        <begin position="161"/>
        <end position="226"/>
    </location>
</feature>
<comment type="caution">
    <text evidence="2">The sequence shown here is derived from an EMBL/GenBank/DDBJ whole genome shotgun (WGS) entry which is preliminary data.</text>
</comment>
<dbReference type="Proteomes" id="UP001501490">
    <property type="component" value="Unassembled WGS sequence"/>
</dbReference>
<protein>
    <recommendedName>
        <fullName evidence="4">Transposase</fullName>
    </recommendedName>
</protein>
<keyword evidence="3" id="KW-1185">Reference proteome</keyword>
<dbReference type="RefSeq" id="WP_344808026.1">
    <property type="nucleotide sequence ID" value="NZ_BAABAB010000033.1"/>
</dbReference>
<feature type="compositionally biased region" description="Low complexity" evidence="1">
    <location>
        <begin position="162"/>
        <end position="182"/>
    </location>
</feature>
<organism evidence="2 3">
    <name type="scientific">Microlunatus ginsengisoli</name>
    <dbReference type="NCBI Taxonomy" id="363863"/>
    <lineage>
        <taxon>Bacteria</taxon>
        <taxon>Bacillati</taxon>
        <taxon>Actinomycetota</taxon>
        <taxon>Actinomycetes</taxon>
        <taxon>Propionibacteriales</taxon>
        <taxon>Propionibacteriaceae</taxon>
        <taxon>Microlunatus</taxon>
    </lineage>
</organism>
<evidence type="ECO:0000313" key="2">
    <source>
        <dbReference type="EMBL" id="GAA3633893.1"/>
    </source>
</evidence>
<evidence type="ECO:0008006" key="4">
    <source>
        <dbReference type="Google" id="ProtNLM"/>
    </source>
</evidence>
<feature type="compositionally biased region" description="Basic and acidic residues" evidence="1">
    <location>
        <begin position="195"/>
        <end position="212"/>
    </location>
</feature>
<sequence length="277" mass="29510">MDLDAAIDQVYAATPEEFMSVRTALVAEARQAKDRDLAKAIGALRKPTRSAWMINLLAREAAEEVGGLLDLGAALREAQQNLSGPELRRLSGERQKAVAALARRAGTLAVENGHKATDAQLQEVSQHLQAALAAPELAEDVRAGRVAQIVTFGGFGPWDAGAAAASPAAPAEPAEQSQPSEQDAAPAGPSAEELQQARDRWKRTRADVHEAEEALAEATGRAESAAEAVQRLRAELAEAERTDRAADHDRQQAEQRLAGARAEAEIAERDLEELLDA</sequence>
<feature type="region of interest" description="Disordered" evidence="1">
    <location>
        <begin position="238"/>
        <end position="264"/>
    </location>
</feature>
<evidence type="ECO:0000313" key="3">
    <source>
        <dbReference type="Proteomes" id="UP001501490"/>
    </source>
</evidence>
<proteinExistence type="predicted"/>
<evidence type="ECO:0000256" key="1">
    <source>
        <dbReference type="SAM" id="MobiDB-lite"/>
    </source>
</evidence>
<reference evidence="3" key="1">
    <citation type="journal article" date="2019" name="Int. J. Syst. Evol. Microbiol.">
        <title>The Global Catalogue of Microorganisms (GCM) 10K type strain sequencing project: providing services to taxonomists for standard genome sequencing and annotation.</title>
        <authorList>
            <consortium name="The Broad Institute Genomics Platform"/>
            <consortium name="The Broad Institute Genome Sequencing Center for Infectious Disease"/>
            <person name="Wu L."/>
            <person name="Ma J."/>
        </authorList>
    </citation>
    <scope>NUCLEOTIDE SEQUENCE [LARGE SCALE GENOMIC DNA]</scope>
    <source>
        <strain evidence="3">JCM 16929</strain>
    </source>
</reference>
<accession>A0ABP7AJY4</accession>
<dbReference type="EMBL" id="BAABAB010000033">
    <property type="protein sequence ID" value="GAA3633893.1"/>
    <property type="molecule type" value="Genomic_DNA"/>
</dbReference>
<name>A0ABP7AJY4_9ACTN</name>
<feature type="compositionally biased region" description="Basic and acidic residues" evidence="1">
    <location>
        <begin position="238"/>
        <end position="253"/>
    </location>
</feature>